<proteinExistence type="predicted"/>
<keyword evidence="2" id="KW-1185">Reference proteome</keyword>
<dbReference type="Gene3D" id="3.40.30.10">
    <property type="entry name" value="Glutaredoxin"/>
    <property type="match status" value="1"/>
</dbReference>
<dbReference type="EMBL" id="RCCI01000008">
    <property type="protein sequence ID" value="RLJ62101.1"/>
    <property type="molecule type" value="Genomic_DNA"/>
</dbReference>
<accession>A0A497X8Q5</accession>
<gene>
    <name evidence="1" type="ORF">DFR35_2744</name>
</gene>
<comment type="caution">
    <text evidence="1">The sequence shown here is derived from an EMBL/GenBank/DDBJ whole genome shotgun (WGS) entry which is preliminary data.</text>
</comment>
<dbReference type="Proteomes" id="UP000268908">
    <property type="component" value="Unassembled WGS sequence"/>
</dbReference>
<organism evidence="1 2">
    <name type="scientific">Sulfurisoma sediminicola</name>
    <dbReference type="NCBI Taxonomy" id="1381557"/>
    <lineage>
        <taxon>Bacteria</taxon>
        <taxon>Pseudomonadati</taxon>
        <taxon>Pseudomonadota</taxon>
        <taxon>Betaproteobacteria</taxon>
        <taxon>Nitrosomonadales</taxon>
        <taxon>Sterolibacteriaceae</taxon>
        <taxon>Sulfurisoma</taxon>
    </lineage>
</organism>
<name>A0A497X8Q5_9PROT</name>
<dbReference type="SUPFAM" id="SSF52833">
    <property type="entry name" value="Thioredoxin-like"/>
    <property type="match status" value="1"/>
</dbReference>
<reference evidence="1 2" key="1">
    <citation type="submission" date="2018-10" db="EMBL/GenBank/DDBJ databases">
        <title>Genomic Encyclopedia of Type Strains, Phase IV (KMG-IV): sequencing the most valuable type-strain genomes for metagenomic binning, comparative biology and taxonomic classification.</title>
        <authorList>
            <person name="Goeker M."/>
        </authorList>
    </citation>
    <scope>NUCLEOTIDE SEQUENCE [LARGE SCALE GENOMIC DNA]</scope>
    <source>
        <strain evidence="1 2">DSM 26916</strain>
    </source>
</reference>
<dbReference type="AlphaFoldDB" id="A0A497X8Q5"/>
<sequence>MAMAMRLRTRAAMRWLRPGLSLAAAAILAWPPLAFALPPAQDLAADARQMREQKLPMLVLYSREGCGWCERARVHHLDPMAADPATASRVLIRQIDVDRRTALADFSGKAGNHKDFARGRKIRLTPTIEVLGPDGELLAEPIVGVRLPDFYGTYIDRAVDTARDRLREKTP</sequence>
<dbReference type="InterPro" id="IPR036249">
    <property type="entry name" value="Thioredoxin-like_sf"/>
</dbReference>
<evidence type="ECO:0000313" key="1">
    <source>
        <dbReference type="EMBL" id="RLJ62101.1"/>
    </source>
</evidence>
<protein>
    <submittedName>
        <fullName evidence="1">Thioredoxin-like protein</fullName>
    </submittedName>
</protein>
<evidence type="ECO:0000313" key="2">
    <source>
        <dbReference type="Proteomes" id="UP000268908"/>
    </source>
</evidence>